<dbReference type="Pfam" id="PF12400">
    <property type="entry name" value="STIMATE"/>
    <property type="match status" value="1"/>
</dbReference>
<dbReference type="GO" id="GO:0016020">
    <property type="term" value="C:membrane"/>
    <property type="evidence" value="ECO:0007669"/>
    <property type="project" value="UniProtKB-SubCell"/>
</dbReference>
<gene>
    <name evidence="7" type="ORF">PPENT_87.1.T0180189</name>
</gene>
<feature type="transmembrane region" description="Helical" evidence="5">
    <location>
        <begin position="113"/>
        <end position="135"/>
    </location>
</feature>
<dbReference type="EMBL" id="CAJJDO010000018">
    <property type="protein sequence ID" value="CAD8148685.1"/>
    <property type="molecule type" value="Genomic_DNA"/>
</dbReference>
<proteinExistence type="predicted"/>
<evidence type="ECO:0008006" key="9">
    <source>
        <dbReference type="Google" id="ProtNLM"/>
    </source>
</evidence>
<feature type="transmembrane region" description="Helical" evidence="5">
    <location>
        <begin position="90"/>
        <end position="107"/>
    </location>
</feature>
<feature type="signal peptide" evidence="6">
    <location>
        <begin position="1"/>
        <end position="17"/>
    </location>
</feature>
<keyword evidence="8" id="KW-1185">Reference proteome</keyword>
<evidence type="ECO:0000256" key="4">
    <source>
        <dbReference type="ARBA" id="ARBA00023136"/>
    </source>
</evidence>
<evidence type="ECO:0000256" key="6">
    <source>
        <dbReference type="SAM" id="SignalP"/>
    </source>
</evidence>
<dbReference type="SMART" id="SM00679">
    <property type="entry name" value="CTNS"/>
    <property type="match status" value="1"/>
</dbReference>
<feature type="transmembrane region" description="Helical" evidence="5">
    <location>
        <begin position="415"/>
        <end position="437"/>
    </location>
</feature>
<dbReference type="PANTHER" id="PTHR31735:SF1">
    <property type="entry name" value="VACUOLAR MEMBRANE PROTEIN YPL162C"/>
    <property type="match status" value="1"/>
</dbReference>
<dbReference type="PANTHER" id="PTHR31735">
    <property type="entry name" value="VACUOLAR MEMBRANE PROTEIN YPL162C"/>
    <property type="match status" value="1"/>
</dbReference>
<evidence type="ECO:0000313" key="7">
    <source>
        <dbReference type="EMBL" id="CAD8148685.1"/>
    </source>
</evidence>
<feature type="transmembrane region" description="Helical" evidence="5">
    <location>
        <begin position="144"/>
        <end position="160"/>
    </location>
</feature>
<accession>A0A8S1T5Y4</accession>
<evidence type="ECO:0000313" key="8">
    <source>
        <dbReference type="Proteomes" id="UP000689195"/>
    </source>
</evidence>
<dbReference type="OrthoDB" id="431202at2759"/>
<evidence type="ECO:0000256" key="3">
    <source>
        <dbReference type="ARBA" id="ARBA00022989"/>
    </source>
</evidence>
<dbReference type="AlphaFoldDB" id="A0A8S1T5Y4"/>
<feature type="transmembrane region" description="Helical" evidence="5">
    <location>
        <begin position="461"/>
        <end position="481"/>
    </location>
</feature>
<evidence type="ECO:0000256" key="5">
    <source>
        <dbReference type="SAM" id="Phobius"/>
    </source>
</evidence>
<feature type="chain" id="PRO_5035927818" description="Transmembrane protein" evidence="6">
    <location>
        <begin position="18"/>
        <end position="520"/>
    </location>
</feature>
<keyword evidence="4 5" id="KW-0472">Membrane</keyword>
<reference evidence="7" key="1">
    <citation type="submission" date="2021-01" db="EMBL/GenBank/DDBJ databases">
        <authorList>
            <consortium name="Genoscope - CEA"/>
            <person name="William W."/>
        </authorList>
    </citation>
    <scope>NUCLEOTIDE SEQUENCE</scope>
</reference>
<evidence type="ECO:0000256" key="1">
    <source>
        <dbReference type="ARBA" id="ARBA00004141"/>
    </source>
</evidence>
<comment type="subcellular location">
    <subcellularLocation>
        <location evidence="1">Membrane</location>
        <topology evidence="1">Multi-pass membrane protein</topology>
    </subcellularLocation>
</comment>
<keyword evidence="3 5" id="KW-1133">Transmembrane helix</keyword>
<keyword evidence="2 5" id="KW-0812">Transmembrane</keyword>
<keyword evidence="6" id="KW-0732">Signal</keyword>
<evidence type="ECO:0000256" key="2">
    <source>
        <dbReference type="ARBA" id="ARBA00022692"/>
    </source>
</evidence>
<organism evidence="7 8">
    <name type="scientific">Paramecium pentaurelia</name>
    <dbReference type="NCBI Taxonomy" id="43138"/>
    <lineage>
        <taxon>Eukaryota</taxon>
        <taxon>Sar</taxon>
        <taxon>Alveolata</taxon>
        <taxon>Ciliophora</taxon>
        <taxon>Intramacronucleata</taxon>
        <taxon>Oligohymenophorea</taxon>
        <taxon>Peniculida</taxon>
        <taxon>Parameciidae</taxon>
        <taxon>Paramecium</taxon>
    </lineage>
</organism>
<sequence>MLIVLLLFSVSVQLTSQKNDESSEDYKLIIFSESCYDQFFGETELSNECISDTISRTISILMIAFAILNQLPQILKIFKSQLIQGISFNAYYTELYLFSFITAYNIYKGTKFILYGENVIVGLEYCVVLSLFLFYDKDLNFHQWLFKAVFFITINTPLFVGLGPQWIFDMTIYINMSLLFMARFLQIRLNCRNRNTGQLSLLTQLQNYAGSIARLYTLFNDDADFSYMKTILWVQYCQFKFIILGEQRGKRIRIVMIKVQNSHVKKQNMIKFEKQFIHLQYSQFKMQCEILDWKGYLVQASLGLFSFTVLIIKRYFERPKRVWKIFMMDSSKQLLSALLAHILNVILAMELSSETDKNACIWYFITFMLDSTMGILLIFLLMKSLNMIFTYFDMRKLQSGNYFKIQENVRIDGQIYACQLFVWNSVVIVSKFILYGFQELVADQLNEIGTYLLSPINNPDLLLVFVMIIIPFIMNAITFWIQDNIIMKTEFSNQEEKQLLIGTFYEGTLTEDFIQELVVL</sequence>
<dbReference type="Proteomes" id="UP000689195">
    <property type="component" value="Unassembled WGS sequence"/>
</dbReference>
<feature type="transmembrane region" description="Helical" evidence="5">
    <location>
        <begin position="293"/>
        <end position="312"/>
    </location>
</feature>
<protein>
    <recommendedName>
        <fullName evidence="9">Transmembrane protein</fullName>
    </recommendedName>
</protein>
<name>A0A8S1T5Y4_9CILI</name>
<feature type="transmembrane region" description="Helical" evidence="5">
    <location>
        <begin position="361"/>
        <end position="382"/>
    </location>
</feature>
<dbReference type="Pfam" id="PF04193">
    <property type="entry name" value="PQ-loop"/>
    <property type="match status" value="2"/>
</dbReference>
<dbReference type="InterPro" id="IPR022127">
    <property type="entry name" value="STIMATE/YPL162C"/>
</dbReference>
<comment type="caution">
    <text evidence="7">The sequence shown here is derived from an EMBL/GenBank/DDBJ whole genome shotgun (WGS) entry which is preliminary data.</text>
</comment>
<dbReference type="InterPro" id="IPR006603">
    <property type="entry name" value="PQ-loop_rpt"/>
</dbReference>